<dbReference type="InterPro" id="IPR000182">
    <property type="entry name" value="GNAT_dom"/>
</dbReference>
<dbReference type="Proteomes" id="UP000078224">
    <property type="component" value="Unassembled WGS sequence"/>
</dbReference>
<comment type="caution">
    <text evidence="2">The sequence shown here is derived from an EMBL/GenBank/DDBJ whole genome shotgun (WGS) entry which is preliminary data.</text>
</comment>
<dbReference type="EMBL" id="LXEW01000051">
    <property type="protein sequence ID" value="OAT47503.1"/>
    <property type="molecule type" value="Genomic_DNA"/>
</dbReference>
<gene>
    <name evidence="2" type="ORF">M998_3687</name>
</gene>
<accession>A0A1B7JHT8</accession>
<dbReference type="SUPFAM" id="SSF55729">
    <property type="entry name" value="Acyl-CoA N-acyltransferases (Nat)"/>
    <property type="match status" value="1"/>
</dbReference>
<sequence>MVRFNLLFILSMNIKFRLATHQDINQLNDIDTVGTTERYQEIALWITQHNCYLIEQNDEILAYGVFHYHFFAQGFIELLMVARQHRRQGLGLVLITNFKSLCKTPKLFTSTNQSNRLTQQLFQRAGFIRSGFIENLDDADPELIYCQLLK</sequence>
<name>A0A1B7JHT8_9GAMM</name>
<dbReference type="Pfam" id="PF00583">
    <property type="entry name" value="Acetyltransf_1"/>
    <property type="match status" value="1"/>
</dbReference>
<proteinExistence type="predicted"/>
<evidence type="ECO:0000313" key="3">
    <source>
        <dbReference type="Proteomes" id="UP000078224"/>
    </source>
</evidence>
<dbReference type="GO" id="GO:0016747">
    <property type="term" value="F:acyltransferase activity, transferring groups other than amino-acyl groups"/>
    <property type="evidence" value="ECO:0007669"/>
    <property type="project" value="InterPro"/>
</dbReference>
<dbReference type="EC" id="2.3.1.-" evidence="2"/>
<evidence type="ECO:0000259" key="1">
    <source>
        <dbReference type="PROSITE" id="PS51186"/>
    </source>
</evidence>
<keyword evidence="2" id="KW-0808">Transferase</keyword>
<dbReference type="PROSITE" id="PS51186">
    <property type="entry name" value="GNAT"/>
    <property type="match status" value="1"/>
</dbReference>
<dbReference type="InterPro" id="IPR016181">
    <property type="entry name" value="Acyl_CoA_acyltransferase"/>
</dbReference>
<feature type="domain" description="N-acetyltransferase" evidence="1">
    <location>
        <begin position="14"/>
        <end position="150"/>
    </location>
</feature>
<dbReference type="Gene3D" id="3.40.630.30">
    <property type="match status" value="1"/>
</dbReference>
<keyword evidence="3" id="KW-1185">Reference proteome</keyword>
<reference evidence="2 3" key="1">
    <citation type="submission" date="2016-04" db="EMBL/GenBank/DDBJ databases">
        <title>ATOL: Assembling a taxonomically balanced genome-scale reconstruction of the evolutionary history of the Enterobacteriaceae.</title>
        <authorList>
            <person name="Plunkett G.III."/>
            <person name="Neeno-Eckwall E.C."/>
            <person name="Glasner J.D."/>
            <person name="Perna N.T."/>
        </authorList>
    </citation>
    <scope>NUCLEOTIDE SEQUENCE [LARGE SCALE GENOMIC DNA]</scope>
    <source>
        <strain evidence="2 3">ATCC 35613</strain>
    </source>
</reference>
<dbReference type="PATRIC" id="fig|1354272.4.peg.3768"/>
<protein>
    <submittedName>
        <fullName evidence="2">GNAT family acetyltransferase</fullName>
        <ecNumber evidence="2">2.3.1.-</ecNumber>
    </submittedName>
</protein>
<organism evidence="2 3">
    <name type="scientific">Providencia heimbachae ATCC 35613</name>
    <dbReference type="NCBI Taxonomy" id="1354272"/>
    <lineage>
        <taxon>Bacteria</taxon>
        <taxon>Pseudomonadati</taxon>
        <taxon>Pseudomonadota</taxon>
        <taxon>Gammaproteobacteria</taxon>
        <taxon>Enterobacterales</taxon>
        <taxon>Morganellaceae</taxon>
        <taxon>Providencia</taxon>
    </lineage>
</organism>
<dbReference type="CDD" id="cd04301">
    <property type="entry name" value="NAT_SF"/>
    <property type="match status" value="1"/>
</dbReference>
<evidence type="ECO:0000313" key="2">
    <source>
        <dbReference type="EMBL" id="OAT47503.1"/>
    </source>
</evidence>
<dbReference type="AlphaFoldDB" id="A0A1B7JHT8"/>
<keyword evidence="2" id="KW-0012">Acyltransferase</keyword>